<evidence type="ECO:0000313" key="3">
    <source>
        <dbReference type="Proteomes" id="UP000054007"/>
    </source>
</evidence>
<feature type="compositionally biased region" description="Basic and acidic residues" evidence="1">
    <location>
        <begin position="51"/>
        <end position="71"/>
    </location>
</feature>
<dbReference type="Proteomes" id="UP000054007">
    <property type="component" value="Unassembled WGS sequence"/>
</dbReference>
<feature type="region of interest" description="Disordered" evidence="1">
    <location>
        <begin position="87"/>
        <end position="130"/>
    </location>
</feature>
<evidence type="ECO:0000313" key="2">
    <source>
        <dbReference type="EMBL" id="KIY69053.1"/>
    </source>
</evidence>
<organism evidence="2 3">
    <name type="scientific">Cylindrobasidium torrendii FP15055 ss-10</name>
    <dbReference type="NCBI Taxonomy" id="1314674"/>
    <lineage>
        <taxon>Eukaryota</taxon>
        <taxon>Fungi</taxon>
        <taxon>Dikarya</taxon>
        <taxon>Basidiomycota</taxon>
        <taxon>Agaricomycotina</taxon>
        <taxon>Agaricomycetes</taxon>
        <taxon>Agaricomycetidae</taxon>
        <taxon>Agaricales</taxon>
        <taxon>Marasmiineae</taxon>
        <taxon>Physalacriaceae</taxon>
        <taxon>Cylindrobasidium</taxon>
    </lineage>
</organism>
<feature type="region of interest" description="Disordered" evidence="1">
    <location>
        <begin position="168"/>
        <end position="192"/>
    </location>
</feature>
<name>A0A0D7BEX3_9AGAR</name>
<sequence>MSCFANYSGSWSPLTTLFDVAKVVCPELFYDLRASTRGPSNSPLPRLQHSQHQDPSHYIEGRPGFDELPHDASWDEDAARLRRESALRERGLLPRNDQAPTRSTSSTAAAHPTPTPCAPSANRTYTPASDRPEAFRQADLPSCQTQQPRAFRLTMPDVRARRQQARCNARPELNHSSCHRPAAPMNATDGPRTAVNTIVDQADMSCKERIKVYNCVEIRDEVERVHDVETRRLTGIAYA</sequence>
<reference evidence="2 3" key="1">
    <citation type="journal article" date="2015" name="Fungal Genet. Biol.">
        <title>Evolution of novel wood decay mechanisms in Agaricales revealed by the genome sequences of Fistulina hepatica and Cylindrobasidium torrendii.</title>
        <authorList>
            <person name="Floudas D."/>
            <person name="Held B.W."/>
            <person name="Riley R."/>
            <person name="Nagy L.G."/>
            <person name="Koehler G."/>
            <person name="Ransdell A.S."/>
            <person name="Younus H."/>
            <person name="Chow J."/>
            <person name="Chiniquy J."/>
            <person name="Lipzen A."/>
            <person name="Tritt A."/>
            <person name="Sun H."/>
            <person name="Haridas S."/>
            <person name="LaButti K."/>
            <person name="Ohm R.A."/>
            <person name="Kues U."/>
            <person name="Blanchette R.A."/>
            <person name="Grigoriev I.V."/>
            <person name="Minto R.E."/>
            <person name="Hibbett D.S."/>
        </authorList>
    </citation>
    <scope>NUCLEOTIDE SEQUENCE [LARGE SCALE GENOMIC DNA]</scope>
    <source>
        <strain evidence="2 3">FP15055 ss-10</strain>
    </source>
</reference>
<dbReference type="EMBL" id="KN880491">
    <property type="protein sequence ID" value="KIY69053.1"/>
    <property type="molecule type" value="Genomic_DNA"/>
</dbReference>
<accession>A0A0D7BEX3</accession>
<proteinExistence type="predicted"/>
<feature type="region of interest" description="Disordered" evidence="1">
    <location>
        <begin position="38"/>
        <end position="71"/>
    </location>
</feature>
<protein>
    <submittedName>
        <fullName evidence="2">Uncharacterized protein</fullName>
    </submittedName>
</protein>
<evidence type="ECO:0000256" key="1">
    <source>
        <dbReference type="SAM" id="MobiDB-lite"/>
    </source>
</evidence>
<keyword evidence="3" id="KW-1185">Reference proteome</keyword>
<feature type="compositionally biased region" description="Low complexity" evidence="1">
    <location>
        <begin position="99"/>
        <end position="112"/>
    </location>
</feature>
<gene>
    <name evidence="2" type="ORF">CYLTODRAFT_421089</name>
</gene>
<dbReference type="AlphaFoldDB" id="A0A0D7BEX3"/>